<dbReference type="Pfam" id="PF02371">
    <property type="entry name" value="Transposase_20"/>
    <property type="match status" value="1"/>
</dbReference>
<reference evidence="2 3" key="2">
    <citation type="submission" date="2016-03" db="EMBL/GenBank/DDBJ databases">
        <title>New uncultured bacterium of the family Gallionellaceae from acid mine drainage: description and reconstruction of genome based on metagenomic analysis of microbial community.</title>
        <authorList>
            <person name="Kadnikov V."/>
            <person name="Ivasenko D."/>
            <person name="Beletsky A."/>
            <person name="Mardanov A."/>
            <person name="Danilova E."/>
            <person name="Pimenov N."/>
            <person name="Karnachuk O."/>
            <person name="Ravin N."/>
        </authorList>
    </citation>
    <scope>NUCLEOTIDE SEQUENCE [LARGE SCALE GENOMIC DNA]</scope>
    <source>
        <strain evidence="2">ShG14-8</strain>
    </source>
</reference>
<dbReference type="InterPro" id="IPR003346">
    <property type="entry name" value="Transposase_20"/>
</dbReference>
<gene>
    <name evidence="2" type="ORF">AWT59_3279</name>
</gene>
<dbReference type="GO" id="GO:0006313">
    <property type="term" value="P:DNA transposition"/>
    <property type="evidence" value="ECO:0007669"/>
    <property type="project" value="InterPro"/>
</dbReference>
<dbReference type="GO" id="GO:0004803">
    <property type="term" value="F:transposase activity"/>
    <property type="evidence" value="ECO:0007669"/>
    <property type="project" value="InterPro"/>
</dbReference>
<protein>
    <recommendedName>
        <fullName evidence="1">Transposase IS116/IS110/IS902 C-terminal domain-containing protein</fullName>
    </recommendedName>
</protein>
<evidence type="ECO:0000259" key="1">
    <source>
        <dbReference type="Pfam" id="PF02371"/>
    </source>
</evidence>
<name>A0A139BNQ4_9PROT</name>
<dbReference type="Proteomes" id="UP000070578">
    <property type="component" value="Unassembled WGS sequence"/>
</dbReference>
<feature type="domain" description="Transposase IS116/IS110/IS902 C-terminal" evidence="1">
    <location>
        <begin position="2"/>
        <end position="21"/>
    </location>
</feature>
<reference evidence="2 3" key="1">
    <citation type="submission" date="2016-02" db="EMBL/GenBank/DDBJ databases">
        <authorList>
            <person name="Wen L."/>
            <person name="He K."/>
            <person name="Yang H."/>
        </authorList>
    </citation>
    <scope>NUCLEOTIDE SEQUENCE [LARGE SCALE GENOMIC DNA]</scope>
    <source>
        <strain evidence="2">ShG14-8</strain>
    </source>
</reference>
<dbReference type="EMBL" id="LSLI01000190">
    <property type="protein sequence ID" value="KXS30602.1"/>
    <property type="molecule type" value="Genomic_DNA"/>
</dbReference>
<proteinExistence type="predicted"/>
<dbReference type="AlphaFoldDB" id="A0A139BNQ4"/>
<dbReference type="GO" id="GO:0003677">
    <property type="term" value="F:DNA binding"/>
    <property type="evidence" value="ECO:0007669"/>
    <property type="project" value="InterPro"/>
</dbReference>
<accession>A0A139BNQ4</accession>
<evidence type="ECO:0000313" key="3">
    <source>
        <dbReference type="Proteomes" id="UP000070578"/>
    </source>
</evidence>
<evidence type="ECO:0000313" key="2">
    <source>
        <dbReference type="EMBL" id="KXS30602.1"/>
    </source>
</evidence>
<feature type="non-terminal residue" evidence="2">
    <location>
        <position position="1"/>
    </location>
</feature>
<comment type="caution">
    <text evidence="2">The sequence shown here is derived from an EMBL/GenBank/DDBJ whole genome shotgun (WGS) entry which is preliminary data.</text>
</comment>
<sequence length="22" mass="2434">RLGRITKAGDSYLRSLLVMGAR</sequence>
<organism evidence="2 3">
    <name type="scientific">Candidatus Gallionella acididurans</name>
    <dbReference type="NCBI Taxonomy" id="1796491"/>
    <lineage>
        <taxon>Bacteria</taxon>
        <taxon>Pseudomonadati</taxon>
        <taxon>Pseudomonadota</taxon>
        <taxon>Betaproteobacteria</taxon>
        <taxon>Nitrosomonadales</taxon>
        <taxon>Gallionellaceae</taxon>
        <taxon>Gallionella</taxon>
    </lineage>
</organism>